<dbReference type="EMBL" id="RJJT01000033">
    <property type="protein sequence ID" value="RSB61782.1"/>
    <property type="molecule type" value="Genomic_DNA"/>
</dbReference>
<dbReference type="AlphaFoldDB" id="A0A3R8ZV43"/>
<reference evidence="1 2" key="1">
    <citation type="submission" date="2018-11" db="EMBL/GenBank/DDBJ databases">
        <authorList>
            <person name="Huo Y."/>
        </authorList>
    </citation>
    <scope>NUCLEOTIDE SEQUENCE [LARGE SCALE GENOMIC DNA]</scope>
    <source>
        <strain evidence="1 2">DSM 30132</strain>
    </source>
</reference>
<gene>
    <name evidence="1" type="ORF">EFD55_30425</name>
</gene>
<evidence type="ECO:0000313" key="1">
    <source>
        <dbReference type="EMBL" id="RSB61782.1"/>
    </source>
</evidence>
<comment type="caution">
    <text evidence="1">The sequence shown here is derived from an EMBL/GenBank/DDBJ whole genome shotgun (WGS) entry which is preliminary data.</text>
</comment>
<evidence type="ECO:0000313" key="2">
    <source>
        <dbReference type="Proteomes" id="UP000277279"/>
    </source>
</evidence>
<proteinExistence type="predicted"/>
<organism evidence="1 2">
    <name type="scientific">Rhizobium pisi</name>
    <dbReference type="NCBI Taxonomy" id="574561"/>
    <lineage>
        <taxon>Bacteria</taxon>
        <taxon>Pseudomonadati</taxon>
        <taxon>Pseudomonadota</taxon>
        <taxon>Alphaproteobacteria</taxon>
        <taxon>Hyphomicrobiales</taxon>
        <taxon>Rhizobiaceae</taxon>
        <taxon>Rhizobium/Agrobacterium group</taxon>
        <taxon>Rhizobium</taxon>
    </lineage>
</organism>
<dbReference type="Proteomes" id="UP000277279">
    <property type="component" value="Unassembled WGS sequence"/>
</dbReference>
<accession>A0A3R8ZV43</accession>
<protein>
    <submittedName>
        <fullName evidence="1">Uncharacterized protein</fullName>
    </submittedName>
</protein>
<name>A0A3R8ZV43_9HYPH</name>
<sequence>MEIPFVTRLKGFLRLSRFHAEVVGLAGLVVEAFHDPTPRLAVTEQFFEGFDGHSLGSLSALLMLCFSNRALGMRQVKSGLTQLNR</sequence>